<gene>
    <name evidence="11" type="ORF">EVG20_g6257</name>
</gene>
<feature type="domain" description="Plastocyanin-like" evidence="9">
    <location>
        <begin position="344"/>
        <end position="447"/>
    </location>
</feature>
<keyword evidence="6" id="KW-0325">Glycoprotein</keyword>
<name>A0A4Y9YP74_9AGAM</name>
<dbReference type="SUPFAM" id="SSF49503">
    <property type="entry name" value="Cupredoxins"/>
    <property type="match status" value="3"/>
</dbReference>
<evidence type="ECO:0000256" key="5">
    <source>
        <dbReference type="ARBA" id="ARBA00023157"/>
    </source>
</evidence>
<dbReference type="Pfam" id="PF07731">
    <property type="entry name" value="Cu-oxidase_2"/>
    <property type="match status" value="1"/>
</dbReference>
<dbReference type="InterPro" id="IPR045087">
    <property type="entry name" value="Cu-oxidase_fam"/>
</dbReference>
<dbReference type="Pfam" id="PF00394">
    <property type="entry name" value="Cu-oxidase"/>
    <property type="match status" value="2"/>
</dbReference>
<dbReference type="Proteomes" id="UP000298327">
    <property type="component" value="Unassembled WGS sequence"/>
</dbReference>
<dbReference type="GO" id="GO:0016491">
    <property type="term" value="F:oxidoreductase activity"/>
    <property type="evidence" value="ECO:0007669"/>
    <property type="project" value="UniProtKB-KW"/>
</dbReference>
<dbReference type="InterPro" id="IPR008972">
    <property type="entry name" value="Cupredoxin"/>
</dbReference>
<organism evidence="11 12">
    <name type="scientific">Dentipellis fragilis</name>
    <dbReference type="NCBI Taxonomy" id="205917"/>
    <lineage>
        <taxon>Eukaryota</taxon>
        <taxon>Fungi</taxon>
        <taxon>Dikarya</taxon>
        <taxon>Basidiomycota</taxon>
        <taxon>Agaricomycotina</taxon>
        <taxon>Agaricomycetes</taxon>
        <taxon>Russulales</taxon>
        <taxon>Hericiaceae</taxon>
        <taxon>Dentipellis</taxon>
    </lineage>
</organism>
<evidence type="ECO:0000256" key="3">
    <source>
        <dbReference type="ARBA" id="ARBA00023002"/>
    </source>
</evidence>
<dbReference type="Pfam" id="PF07732">
    <property type="entry name" value="Cu-oxidase_3"/>
    <property type="match status" value="1"/>
</dbReference>
<comment type="similarity">
    <text evidence="1">Belongs to the multicopper oxidase family.</text>
</comment>
<keyword evidence="4" id="KW-0186">Copper</keyword>
<dbReference type="CDD" id="cd13903">
    <property type="entry name" value="CuRO_3_Tv-LCC_like"/>
    <property type="match status" value="1"/>
</dbReference>
<dbReference type="PANTHER" id="PTHR11709">
    <property type="entry name" value="MULTI-COPPER OXIDASE"/>
    <property type="match status" value="1"/>
</dbReference>
<keyword evidence="2" id="KW-0479">Metal-binding</keyword>
<accession>A0A4Y9YP74</accession>
<feature type="signal peptide" evidence="7">
    <location>
        <begin position="1"/>
        <end position="21"/>
    </location>
</feature>
<dbReference type="EMBL" id="SEOQ01000409">
    <property type="protein sequence ID" value="TFY63588.1"/>
    <property type="molecule type" value="Genomic_DNA"/>
</dbReference>
<evidence type="ECO:0000313" key="11">
    <source>
        <dbReference type="EMBL" id="TFY63588.1"/>
    </source>
</evidence>
<keyword evidence="12" id="KW-1185">Reference proteome</keyword>
<evidence type="ECO:0000256" key="7">
    <source>
        <dbReference type="SAM" id="SignalP"/>
    </source>
</evidence>
<evidence type="ECO:0000256" key="2">
    <source>
        <dbReference type="ARBA" id="ARBA00022723"/>
    </source>
</evidence>
<feature type="domain" description="Plastocyanin-like" evidence="8">
    <location>
        <begin position="238"/>
        <end position="282"/>
    </location>
</feature>
<proteinExistence type="inferred from homology"/>
<evidence type="ECO:0000256" key="1">
    <source>
        <dbReference type="ARBA" id="ARBA00010609"/>
    </source>
</evidence>
<dbReference type="OrthoDB" id="2121828at2759"/>
<dbReference type="STRING" id="205917.A0A4Y9YP74"/>
<evidence type="ECO:0000259" key="10">
    <source>
        <dbReference type="Pfam" id="PF07732"/>
    </source>
</evidence>
<dbReference type="InterPro" id="IPR001117">
    <property type="entry name" value="Cu-oxidase_2nd"/>
</dbReference>
<dbReference type="PROSITE" id="PS00079">
    <property type="entry name" value="MULTICOPPER_OXIDASE1"/>
    <property type="match status" value="1"/>
</dbReference>
<dbReference type="AlphaFoldDB" id="A0A4Y9YP74"/>
<feature type="chain" id="PRO_5021456592" description="Laccase" evidence="7">
    <location>
        <begin position="22"/>
        <end position="458"/>
    </location>
</feature>
<comment type="caution">
    <text evidence="11">The sequence shown here is derived from an EMBL/GenBank/DDBJ whole genome shotgun (WGS) entry which is preliminary data.</text>
</comment>
<dbReference type="PANTHER" id="PTHR11709:SF511">
    <property type="entry name" value="LACCASE"/>
    <property type="match status" value="1"/>
</dbReference>
<keyword evidence="7" id="KW-0732">Signal</keyword>
<dbReference type="GO" id="GO:0005507">
    <property type="term" value="F:copper ion binding"/>
    <property type="evidence" value="ECO:0007669"/>
    <property type="project" value="InterPro"/>
</dbReference>
<dbReference type="InterPro" id="IPR033138">
    <property type="entry name" value="Cu_oxidase_CS"/>
</dbReference>
<evidence type="ECO:0000259" key="9">
    <source>
        <dbReference type="Pfam" id="PF07731"/>
    </source>
</evidence>
<keyword evidence="5" id="KW-1015">Disulfide bond</keyword>
<dbReference type="InterPro" id="IPR011706">
    <property type="entry name" value="Cu-oxidase_C"/>
</dbReference>
<feature type="domain" description="Plastocyanin-like" evidence="10">
    <location>
        <begin position="66"/>
        <end position="157"/>
    </location>
</feature>
<dbReference type="InterPro" id="IPR011707">
    <property type="entry name" value="Cu-oxidase-like_N"/>
</dbReference>
<evidence type="ECO:0000259" key="8">
    <source>
        <dbReference type="Pfam" id="PF00394"/>
    </source>
</evidence>
<evidence type="ECO:0000313" key="12">
    <source>
        <dbReference type="Proteomes" id="UP000298327"/>
    </source>
</evidence>
<keyword evidence="3" id="KW-0560">Oxidoreductase</keyword>
<evidence type="ECO:0000256" key="6">
    <source>
        <dbReference type="ARBA" id="ARBA00023180"/>
    </source>
</evidence>
<evidence type="ECO:0000256" key="4">
    <source>
        <dbReference type="ARBA" id="ARBA00023008"/>
    </source>
</evidence>
<reference evidence="11 12" key="1">
    <citation type="submission" date="2019-02" db="EMBL/GenBank/DDBJ databases">
        <title>Genome sequencing of the rare red list fungi Dentipellis fragilis.</title>
        <authorList>
            <person name="Buettner E."/>
            <person name="Kellner H."/>
        </authorList>
    </citation>
    <scope>NUCLEOTIDE SEQUENCE [LARGE SCALE GENOMIC DNA]</scope>
    <source>
        <strain evidence="11 12">DSM 105465</strain>
    </source>
</reference>
<dbReference type="Gene3D" id="2.60.40.420">
    <property type="entry name" value="Cupredoxins - blue copper proteins"/>
    <property type="match status" value="4"/>
</dbReference>
<evidence type="ECO:0008006" key="13">
    <source>
        <dbReference type="Google" id="ProtNLM"/>
    </source>
</evidence>
<feature type="domain" description="Plastocyanin-like" evidence="8">
    <location>
        <begin position="169"/>
        <end position="221"/>
    </location>
</feature>
<sequence length="458" mass="49308">MFLSTLFRAVLTVTGATITLASVGPATDLRIVNSQISPDGFLREQVIILHHNITLLTHSLAVPSSPKGDTFLINVINELTDPTMLTSTSVHWHGLFQHGTNDMDGVSFVTQCPIPSNDSFQYHFSATDQAGTFWYHSHLATQYCDGLRGPLVIYDPDDLHSTLYDVDDESTVLTLADWYHVPAPEAGIVPTFDSTLINGLGRFVNGTQSPLAVVSVTAGKRKPSPLTILDGAETDATLGQRYSFILNANQTVGNYWIRALPNRGTQTFDGGLNSAILRYAGAGNSDPDTTTTPSVHPMLETHLHCLTLQPGAPKPGGVDVQIELVVSVVDNETKFAVNGAIFEAPTVPVLLQILSGAKHASELMPAGSVYSLPAKKTVELNIPGGAIGGGHPVHLHGHNFAVVRSAGSDTLDYENPVWRDTVNIGTTVFDNATIRFTTDNPGPWFLHWCIQSSLNLTL</sequence>
<protein>
    <recommendedName>
        <fullName evidence="13">Laccase</fullName>
    </recommendedName>
</protein>